<feature type="signal peptide" evidence="3">
    <location>
        <begin position="1"/>
        <end position="17"/>
    </location>
</feature>
<keyword evidence="3" id="KW-0732">Signal</keyword>
<dbReference type="InterPro" id="IPR029132">
    <property type="entry name" value="CBAH/NAAA_C"/>
</dbReference>
<dbReference type="HOGENOM" id="CLU_045206_0_2_7"/>
<evidence type="ECO:0000256" key="3">
    <source>
        <dbReference type="SAM" id="SignalP"/>
    </source>
</evidence>
<reference evidence="5 6" key="1">
    <citation type="journal article" date="2014" name="Nature">
        <title>An environmental bacterial taxon with a large and distinct metabolic repertoire.</title>
        <authorList>
            <person name="Wilson M.C."/>
            <person name="Mori T."/>
            <person name="Ruckert C."/>
            <person name="Uria A.R."/>
            <person name="Helf M.J."/>
            <person name="Takada K."/>
            <person name="Gernert C."/>
            <person name="Steffens U.A."/>
            <person name="Heycke N."/>
            <person name="Schmitt S."/>
            <person name="Rinke C."/>
            <person name="Helfrich E.J."/>
            <person name="Brachmann A.O."/>
            <person name="Gurgui C."/>
            <person name="Wakimoto T."/>
            <person name="Kracht M."/>
            <person name="Crusemann M."/>
            <person name="Hentschel U."/>
            <person name="Abe I."/>
            <person name="Matsunaga S."/>
            <person name="Kalinowski J."/>
            <person name="Takeyama H."/>
            <person name="Piel J."/>
        </authorList>
    </citation>
    <scope>NUCLEOTIDE SEQUENCE [LARGE SCALE GENOMIC DNA]</scope>
    <source>
        <strain evidence="6">TSY1</strain>
    </source>
</reference>
<proteinExistence type="inferred from homology"/>
<evidence type="ECO:0000313" key="6">
    <source>
        <dbReference type="Proteomes" id="UP000019141"/>
    </source>
</evidence>
<gene>
    <name evidence="5" type="ORF">ETSY1_18690</name>
</gene>
<dbReference type="InterPro" id="IPR029055">
    <property type="entry name" value="Ntn_hydrolases_N"/>
</dbReference>
<dbReference type="GO" id="GO:0016787">
    <property type="term" value="F:hydrolase activity"/>
    <property type="evidence" value="ECO:0007669"/>
    <property type="project" value="UniProtKB-KW"/>
</dbReference>
<evidence type="ECO:0000259" key="4">
    <source>
        <dbReference type="Pfam" id="PF02275"/>
    </source>
</evidence>
<dbReference type="AlphaFoldDB" id="W4LM68"/>
<keyword evidence="2" id="KW-0378">Hydrolase</keyword>
<comment type="similarity">
    <text evidence="1">Belongs to the peptidase C59 family.</text>
</comment>
<dbReference type="Proteomes" id="UP000019141">
    <property type="component" value="Unassembled WGS sequence"/>
</dbReference>
<evidence type="ECO:0000256" key="2">
    <source>
        <dbReference type="ARBA" id="ARBA00022801"/>
    </source>
</evidence>
<feature type="domain" description="Choloylglycine hydrolase/NAAA C-terminal" evidence="4">
    <location>
        <begin position="28"/>
        <end position="290"/>
    </location>
</feature>
<evidence type="ECO:0000313" key="5">
    <source>
        <dbReference type="EMBL" id="ETW98451.1"/>
    </source>
</evidence>
<sequence>MLAVLVGIAVFTLPSHACSTFCLLHPDQPLFGRNYDWSVDDGLVIINKRQVAKRAAGRKGTPARWVSTYGSVTFNQYGRELPAGGMNEAGLVVVNLWLTATEHAAPDSRPGINMLQWIQYQLDTASSIDEVIASDAHLRVRPARGGKIHYFVCERTGACASIEFLDGKLVVHTQDTMVVKALTNTAYAQSVDHLKQHEGFGGTTPVPTGQASLDRFVRTASLVRQYDPKSNPSPIDYAFDILANVAQGEYTKWSMVYDLHARRIYLQTQRNPQRRYIDLHALDFSCTTPVQVLDINAAGSGDITSTFQAYDESLNRELIGQSYGKTPFLADMPSRRLDGIARYPEAATRCTLMN</sequence>
<feature type="chain" id="PRO_5004845970" description="Choloylglycine hydrolase/NAAA C-terminal domain-containing protein" evidence="3">
    <location>
        <begin position="18"/>
        <end position="354"/>
    </location>
</feature>
<keyword evidence="6" id="KW-1185">Reference proteome</keyword>
<evidence type="ECO:0000256" key="1">
    <source>
        <dbReference type="ARBA" id="ARBA00006625"/>
    </source>
</evidence>
<name>W4LM68_ENTF1</name>
<dbReference type="Gene3D" id="3.60.60.10">
    <property type="entry name" value="Penicillin V Acylase, Chain A"/>
    <property type="match status" value="1"/>
</dbReference>
<protein>
    <recommendedName>
        <fullName evidence="4">Choloylglycine hydrolase/NAAA C-terminal domain-containing protein</fullName>
    </recommendedName>
</protein>
<dbReference type="InterPro" id="IPR052193">
    <property type="entry name" value="Peptidase_C59"/>
</dbReference>
<dbReference type="EMBL" id="AZHW01000554">
    <property type="protein sequence ID" value="ETW98451.1"/>
    <property type="molecule type" value="Genomic_DNA"/>
</dbReference>
<dbReference type="PANTHER" id="PTHR35527:SF2">
    <property type="entry name" value="HYDROLASE"/>
    <property type="match status" value="1"/>
</dbReference>
<dbReference type="Pfam" id="PF02275">
    <property type="entry name" value="CBAH"/>
    <property type="match status" value="1"/>
</dbReference>
<comment type="caution">
    <text evidence="5">The sequence shown here is derived from an EMBL/GenBank/DDBJ whole genome shotgun (WGS) entry which is preliminary data.</text>
</comment>
<organism evidence="5 6">
    <name type="scientific">Entotheonella factor</name>
    <dbReference type="NCBI Taxonomy" id="1429438"/>
    <lineage>
        <taxon>Bacteria</taxon>
        <taxon>Pseudomonadati</taxon>
        <taxon>Nitrospinota/Tectimicrobiota group</taxon>
        <taxon>Candidatus Tectimicrobiota</taxon>
        <taxon>Candidatus Entotheonellia</taxon>
        <taxon>Candidatus Entotheonellales</taxon>
        <taxon>Candidatus Entotheonellaceae</taxon>
        <taxon>Candidatus Entotheonella</taxon>
    </lineage>
</organism>
<dbReference type="SUPFAM" id="SSF56235">
    <property type="entry name" value="N-terminal nucleophile aminohydrolases (Ntn hydrolases)"/>
    <property type="match status" value="1"/>
</dbReference>
<dbReference type="PANTHER" id="PTHR35527">
    <property type="entry name" value="CHOLOYLGLYCINE HYDROLASE"/>
    <property type="match status" value="1"/>
</dbReference>
<accession>W4LM68</accession>